<comment type="caution">
    <text evidence="2">The sequence shown here is derived from an EMBL/GenBank/DDBJ whole genome shotgun (WGS) entry which is preliminary data.</text>
</comment>
<dbReference type="Proteomes" id="UP000027238">
    <property type="component" value="Unassembled WGS sequence"/>
</dbReference>
<dbReference type="AlphaFoldDB" id="A0A066XJ26"/>
<dbReference type="InterPro" id="IPR000210">
    <property type="entry name" value="BTB/POZ_dom"/>
</dbReference>
<dbReference type="Gene3D" id="3.30.710.10">
    <property type="entry name" value="Potassium Channel Kv1.1, Chain A"/>
    <property type="match status" value="1"/>
</dbReference>
<reference evidence="3" key="1">
    <citation type="journal article" date="2014" name="Genome Announc.">
        <title>Draft genome sequence of Colletotrichum sublineola, a destructive pathogen of cultivated sorghum.</title>
        <authorList>
            <person name="Baroncelli R."/>
            <person name="Sanz-Martin J.M."/>
            <person name="Rech G.E."/>
            <person name="Sukno S.A."/>
            <person name="Thon M.R."/>
        </authorList>
    </citation>
    <scope>NUCLEOTIDE SEQUENCE [LARGE SCALE GENOMIC DNA]</scope>
    <source>
        <strain evidence="3">TX430BB</strain>
    </source>
</reference>
<accession>A0A066XJ26</accession>
<name>A0A066XJ26_COLSU</name>
<dbReference type="STRING" id="1173701.A0A066XJ26"/>
<dbReference type="Pfam" id="PF00651">
    <property type="entry name" value="BTB"/>
    <property type="match status" value="1"/>
</dbReference>
<gene>
    <name evidence="2" type="ORF">CSUB01_11625</name>
</gene>
<sequence>MDPEPFQYTDKPDLSKGGDKLIELHPDGDVVLVVGDHECSPKRQLLVHSKVLVIASPYFATLFGPVFQEGRTAKQENCPRIKLEEDDAEAMEIVLSLLHFKAKDEYKNIEPRLLALVARASDKYGCNTTLSPWIFRWLYDTPEPSSPEEHGYLLVAAYLFDATDHWRSISTRAVKQMAPGFGASWSNHEVLSLLPQHIEGISEAQCPGP</sequence>
<dbReference type="OMA" id="KYAWADD"/>
<dbReference type="InterPro" id="IPR011333">
    <property type="entry name" value="SKP1/BTB/POZ_sf"/>
</dbReference>
<evidence type="ECO:0000313" key="2">
    <source>
        <dbReference type="EMBL" id="KDN68927.1"/>
    </source>
</evidence>
<dbReference type="CDD" id="cd18186">
    <property type="entry name" value="BTB_POZ_ZBTB_KLHL-like"/>
    <property type="match status" value="1"/>
</dbReference>
<feature type="domain" description="BTB" evidence="1">
    <location>
        <begin position="28"/>
        <end position="99"/>
    </location>
</feature>
<dbReference type="HOGENOM" id="CLU_054243_4_1_1"/>
<evidence type="ECO:0000259" key="1">
    <source>
        <dbReference type="PROSITE" id="PS50097"/>
    </source>
</evidence>
<protein>
    <recommendedName>
        <fullName evidence="1">BTB domain-containing protein</fullName>
    </recommendedName>
</protein>
<dbReference type="eggNOG" id="ENOG502SWMX">
    <property type="taxonomic scope" value="Eukaryota"/>
</dbReference>
<organism evidence="2 3">
    <name type="scientific">Colletotrichum sublineola</name>
    <name type="common">Sorghum anthracnose fungus</name>
    <dbReference type="NCBI Taxonomy" id="1173701"/>
    <lineage>
        <taxon>Eukaryota</taxon>
        <taxon>Fungi</taxon>
        <taxon>Dikarya</taxon>
        <taxon>Ascomycota</taxon>
        <taxon>Pezizomycotina</taxon>
        <taxon>Sordariomycetes</taxon>
        <taxon>Hypocreomycetidae</taxon>
        <taxon>Glomerellales</taxon>
        <taxon>Glomerellaceae</taxon>
        <taxon>Colletotrichum</taxon>
        <taxon>Colletotrichum graminicola species complex</taxon>
    </lineage>
</organism>
<proteinExistence type="predicted"/>
<dbReference type="SUPFAM" id="SSF54695">
    <property type="entry name" value="POZ domain"/>
    <property type="match status" value="1"/>
</dbReference>
<evidence type="ECO:0000313" key="3">
    <source>
        <dbReference type="Proteomes" id="UP000027238"/>
    </source>
</evidence>
<dbReference type="PROSITE" id="PS50097">
    <property type="entry name" value="BTB"/>
    <property type="match status" value="1"/>
</dbReference>
<dbReference type="EMBL" id="JMSE01000596">
    <property type="protein sequence ID" value="KDN68927.1"/>
    <property type="molecule type" value="Genomic_DNA"/>
</dbReference>
<keyword evidence="3" id="KW-1185">Reference proteome</keyword>
<dbReference type="OrthoDB" id="5326346at2759"/>